<comment type="similarity">
    <text evidence="2">Belongs to the peptidase A24 family.</text>
</comment>
<feature type="domain" description="Prepilin peptidase A24 N-terminal" evidence="9">
    <location>
        <begin position="12"/>
        <end position="90"/>
    </location>
</feature>
<evidence type="ECO:0000259" key="9">
    <source>
        <dbReference type="Pfam" id="PF06750"/>
    </source>
</evidence>
<dbReference type="GO" id="GO:0004190">
    <property type="term" value="F:aspartic-type endopeptidase activity"/>
    <property type="evidence" value="ECO:0007669"/>
    <property type="project" value="InterPro"/>
</dbReference>
<evidence type="ECO:0000256" key="1">
    <source>
        <dbReference type="ARBA" id="ARBA00004651"/>
    </source>
</evidence>
<organism evidence="10 11">
    <name type="scientific">Candidatus Magasanikbacteria bacterium RIFCSPHIGHO2_02_FULL_47_14</name>
    <dbReference type="NCBI Taxonomy" id="1798680"/>
    <lineage>
        <taxon>Bacteria</taxon>
        <taxon>Candidatus Magasanikiibacteriota</taxon>
    </lineage>
</organism>
<gene>
    <name evidence="10" type="ORF">A3J66_01450</name>
</gene>
<dbReference type="PANTHER" id="PTHR30487:SF0">
    <property type="entry name" value="PREPILIN LEADER PEPTIDASE_N-METHYLTRANSFERASE-RELATED"/>
    <property type="match status" value="1"/>
</dbReference>
<dbReference type="GO" id="GO:0006465">
    <property type="term" value="P:signal peptide processing"/>
    <property type="evidence" value="ECO:0007669"/>
    <property type="project" value="TreeGrafter"/>
</dbReference>
<evidence type="ECO:0000313" key="10">
    <source>
        <dbReference type="EMBL" id="OGH65697.1"/>
    </source>
</evidence>
<keyword evidence="3" id="KW-1003">Cell membrane</keyword>
<evidence type="ECO:0000256" key="2">
    <source>
        <dbReference type="ARBA" id="ARBA00005801"/>
    </source>
</evidence>
<dbReference type="Pfam" id="PF01478">
    <property type="entry name" value="Peptidase_A24"/>
    <property type="match status" value="1"/>
</dbReference>
<dbReference type="InterPro" id="IPR050882">
    <property type="entry name" value="Prepilin_peptidase/N-MTase"/>
</dbReference>
<dbReference type="InterPro" id="IPR010627">
    <property type="entry name" value="Prepilin_pept_A24_N"/>
</dbReference>
<dbReference type="EMBL" id="MFQB01000045">
    <property type="protein sequence ID" value="OGH65697.1"/>
    <property type="molecule type" value="Genomic_DNA"/>
</dbReference>
<sequence length="253" mass="27766">MIGILYVFIAMCGLLIGSFLNAWMWRLKVGKSVMCGRSMCPHCGTTIQWRDLIPIISFVLLRGQCRHCHKRIDWQYPLVEAWVMFACIGLFAVHGEQITTLFIRDIAVISLLTSVFVYDLRYGEIEDWMTVVPGLIYIPIALVLGVQSWLSIALGVGVGTGFFLLQYAVSKGKWIGGGDIRLGFFMGAVLGWPGILVGLLTAYILGAVVSLILIGAKKATGKSTTPFGTYLSVGTAVALLAGDYIIEWYLGFL</sequence>
<reference evidence="10 11" key="1">
    <citation type="journal article" date="2016" name="Nat. Commun.">
        <title>Thousands of microbial genomes shed light on interconnected biogeochemical processes in an aquifer system.</title>
        <authorList>
            <person name="Anantharaman K."/>
            <person name="Brown C.T."/>
            <person name="Hug L.A."/>
            <person name="Sharon I."/>
            <person name="Castelle C.J."/>
            <person name="Probst A.J."/>
            <person name="Thomas B.C."/>
            <person name="Singh A."/>
            <person name="Wilkins M.J."/>
            <person name="Karaoz U."/>
            <person name="Brodie E.L."/>
            <person name="Williams K.H."/>
            <person name="Hubbard S.S."/>
            <person name="Banfield J.F."/>
        </authorList>
    </citation>
    <scope>NUCLEOTIDE SEQUENCE [LARGE SCALE GENOMIC DNA]</scope>
</reference>
<dbReference type="AlphaFoldDB" id="A0A1F6M241"/>
<protein>
    <recommendedName>
        <fullName evidence="12">Prepilin leader peptidase/N-methyltransferase</fullName>
    </recommendedName>
</protein>
<keyword evidence="5 7" id="KW-1133">Transmembrane helix</keyword>
<dbReference type="Proteomes" id="UP000176282">
    <property type="component" value="Unassembled WGS sequence"/>
</dbReference>
<feature type="domain" description="Prepilin type IV endopeptidase peptidase" evidence="8">
    <location>
        <begin position="107"/>
        <end position="210"/>
    </location>
</feature>
<keyword evidence="4 7" id="KW-0812">Transmembrane</keyword>
<dbReference type="PANTHER" id="PTHR30487">
    <property type="entry name" value="TYPE 4 PREPILIN-LIKE PROTEINS LEADER PEPTIDE-PROCESSING ENZYME"/>
    <property type="match status" value="1"/>
</dbReference>
<evidence type="ECO:0000256" key="4">
    <source>
        <dbReference type="ARBA" id="ARBA00022692"/>
    </source>
</evidence>
<name>A0A1F6M241_9BACT</name>
<dbReference type="GO" id="GO:0005886">
    <property type="term" value="C:plasma membrane"/>
    <property type="evidence" value="ECO:0007669"/>
    <property type="project" value="UniProtKB-SubCell"/>
</dbReference>
<comment type="caution">
    <text evidence="10">The sequence shown here is derived from an EMBL/GenBank/DDBJ whole genome shotgun (WGS) entry which is preliminary data.</text>
</comment>
<evidence type="ECO:0000256" key="7">
    <source>
        <dbReference type="SAM" id="Phobius"/>
    </source>
</evidence>
<evidence type="ECO:0000313" key="11">
    <source>
        <dbReference type="Proteomes" id="UP000176282"/>
    </source>
</evidence>
<evidence type="ECO:0000256" key="5">
    <source>
        <dbReference type="ARBA" id="ARBA00022989"/>
    </source>
</evidence>
<evidence type="ECO:0008006" key="12">
    <source>
        <dbReference type="Google" id="ProtNLM"/>
    </source>
</evidence>
<proteinExistence type="inferred from homology"/>
<feature type="transmembrane region" description="Helical" evidence="7">
    <location>
        <begin position="6"/>
        <end position="24"/>
    </location>
</feature>
<feature type="transmembrane region" description="Helical" evidence="7">
    <location>
        <begin position="182"/>
        <end position="215"/>
    </location>
</feature>
<comment type="subcellular location">
    <subcellularLocation>
        <location evidence="1">Cell membrane</location>
        <topology evidence="1">Multi-pass membrane protein</topology>
    </subcellularLocation>
</comment>
<evidence type="ECO:0000256" key="6">
    <source>
        <dbReference type="ARBA" id="ARBA00023136"/>
    </source>
</evidence>
<feature type="transmembrane region" description="Helical" evidence="7">
    <location>
        <begin position="127"/>
        <end position="146"/>
    </location>
</feature>
<accession>A0A1F6M241</accession>
<keyword evidence="6 7" id="KW-0472">Membrane</keyword>
<feature type="transmembrane region" description="Helical" evidence="7">
    <location>
        <begin position="227"/>
        <end position="250"/>
    </location>
</feature>
<dbReference type="Pfam" id="PF06750">
    <property type="entry name" value="A24_N_bact"/>
    <property type="match status" value="1"/>
</dbReference>
<evidence type="ECO:0000259" key="8">
    <source>
        <dbReference type="Pfam" id="PF01478"/>
    </source>
</evidence>
<evidence type="ECO:0000256" key="3">
    <source>
        <dbReference type="ARBA" id="ARBA00022475"/>
    </source>
</evidence>
<feature type="transmembrane region" description="Helical" evidence="7">
    <location>
        <begin position="101"/>
        <end position="120"/>
    </location>
</feature>
<feature type="transmembrane region" description="Helical" evidence="7">
    <location>
        <begin position="152"/>
        <end position="170"/>
    </location>
</feature>
<feature type="transmembrane region" description="Helical" evidence="7">
    <location>
        <begin position="76"/>
        <end position="95"/>
    </location>
</feature>
<dbReference type="Gene3D" id="1.20.120.1220">
    <property type="match status" value="1"/>
</dbReference>
<dbReference type="InterPro" id="IPR000045">
    <property type="entry name" value="Prepilin_IV_endopep_pep"/>
</dbReference>
<dbReference type="STRING" id="1798680.A3J66_01450"/>